<sequence>MRLSGAMEITGEVRDEDGGPPGNAPGRRGVVKGLGLAAGGLAAGAAGGAALTAGGERSLLAAAGPARSPAAMAVPVAGPWRPAHGHVDVTWSVDTTRRLVALTFDDGPMPDWTPMVHDVLDAERVPATFFMVGSRLVEHARLVHGRMDRHEAGNHTWSHRDLSRLPHRKAREQIRRAHAAIARITGKEPRHLRPPFGRLGGSTLSAAGELGYDITLWSIKMLEKTYQDDPPKLVDYIVEGTAPGTIVLAHDTGRRDRLVALRNLVPIIRRLRARGFEFVTVSELAEAAGKGPGGEEEPAAQRAAAPPPGRRPAGSAHAGVPPGRR</sequence>
<dbReference type="GO" id="GO:0016810">
    <property type="term" value="F:hydrolase activity, acting on carbon-nitrogen (but not peptide) bonds"/>
    <property type="evidence" value="ECO:0007669"/>
    <property type="project" value="InterPro"/>
</dbReference>
<dbReference type="AlphaFoldDB" id="A0A931GKF1"/>
<evidence type="ECO:0000256" key="1">
    <source>
        <dbReference type="SAM" id="MobiDB-lite"/>
    </source>
</evidence>
<feature type="region of interest" description="Disordered" evidence="1">
    <location>
        <begin position="286"/>
        <end position="325"/>
    </location>
</feature>
<accession>A0A931GKF1</accession>
<dbReference type="RefSeq" id="WP_197012751.1">
    <property type="nucleotide sequence ID" value="NZ_BAABES010000028.1"/>
</dbReference>
<dbReference type="PANTHER" id="PTHR10587">
    <property type="entry name" value="GLYCOSYL TRANSFERASE-RELATED"/>
    <property type="match status" value="1"/>
</dbReference>
<evidence type="ECO:0000313" key="4">
    <source>
        <dbReference type="Proteomes" id="UP000614047"/>
    </source>
</evidence>
<dbReference type="Pfam" id="PF01522">
    <property type="entry name" value="Polysacc_deac_1"/>
    <property type="match status" value="1"/>
</dbReference>
<keyword evidence="4" id="KW-1185">Reference proteome</keyword>
<gene>
    <name evidence="3" type="ORF">IW256_004385</name>
</gene>
<dbReference type="InterPro" id="IPR002509">
    <property type="entry name" value="NODB_dom"/>
</dbReference>
<evidence type="ECO:0000259" key="2">
    <source>
        <dbReference type="PROSITE" id="PS51677"/>
    </source>
</evidence>
<evidence type="ECO:0000313" key="3">
    <source>
        <dbReference type="EMBL" id="MBG6090272.1"/>
    </source>
</evidence>
<dbReference type="EMBL" id="JADOUA010000001">
    <property type="protein sequence ID" value="MBG6090272.1"/>
    <property type="molecule type" value="Genomic_DNA"/>
</dbReference>
<dbReference type="GO" id="GO:0005975">
    <property type="term" value="P:carbohydrate metabolic process"/>
    <property type="evidence" value="ECO:0007669"/>
    <property type="project" value="InterPro"/>
</dbReference>
<name>A0A931GKF1_9ACTN</name>
<dbReference type="InterPro" id="IPR011330">
    <property type="entry name" value="Glyco_hydro/deAcase_b/a-brl"/>
</dbReference>
<reference evidence="3" key="1">
    <citation type="submission" date="2020-11" db="EMBL/GenBank/DDBJ databases">
        <title>Sequencing the genomes of 1000 actinobacteria strains.</title>
        <authorList>
            <person name="Klenk H.-P."/>
        </authorList>
    </citation>
    <scope>NUCLEOTIDE SEQUENCE</scope>
    <source>
        <strain evidence="3">DSM 43175</strain>
    </source>
</reference>
<dbReference type="Gene3D" id="3.20.20.370">
    <property type="entry name" value="Glycoside hydrolase/deacetylase"/>
    <property type="match status" value="1"/>
</dbReference>
<feature type="domain" description="NodB homology" evidence="2">
    <location>
        <begin position="98"/>
        <end position="279"/>
    </location>
</feature>
<feature type="region of interest" description="Disordered" evidence="1">
    <location>
        <begin position="1"/>
        <end position="28"/>
    </location>
</feature>
<comment type="caution">
    <text evidence="3">The sequence shown here is derived from an EMBL/GenBank/DDBJ whole genome shotgun (WGS) entry which is preliminary data.</text>
</comment>
<organism evidence="3 4">
    <name type="scientific">Actinomadura viridis</name>
    <dbReference type="NCBI Taxonomy" id="58110"/>
    <lineage>
        <taxon>Bacteria</taxon>
        <taxon>Bacillati</taxon>
        <taxon>Actinomycetota</taxon>
        <taxon>Actinomycetes</taxon>
        <taxon>Streptosporangiales</taxon>
        <taxon>Thermomonosporaceae</taxon>
        <taxon>Actinomadura</taxon>
    </lineage>
</organism>
<dbReference type="SUPFAM" id="SSF88713">
    <property type="entry name" value="Glycoside hydrolase/deacetylase"/>
    <property type="match status" value="1"/>
</dbReference>
<dbReference type="InterPro" id="IPR050248">
    <property type="entry name" value="Polysacc_deacetylase_ArnD"/>
</dbReference>
<protein>
    <submittedName>
        <fullName evidence="3">Peptidoglycan/xylan/chitin deacetylase (PgdA/CDA1 family)</fullName>
    </submittedName>
</protein>
<dbReference type="CDD" id="cd10917">
    <property type="entry name" value="CE4_NodB_like_6s_7s"/>
    <property type="match status" value="1"/>
</dbReference>
<dbReference type="PROSITE" id="PS51677">
    <property type="entry name" value="NODB"/>
    <property type="match status" value="1"/>
</dbReference>
<dbReference type="Proteomes" id="UP000614047">
    <property type="component" value="Unassembled WGS sequence"/>
</dbReference>
<proteinExistence type="predicted"/>